<dbReference type="EMBL" id="SJKB01000002">
    <property type="protein sequence ID" value="TCC64639.1"/>
    <property type="molecule type" value="Genomic_DNA"/>
</dbReference>
<dbReference type="Gene3D" id="3.40.1440.10">
    <property type="entry name" value="GIY-YIG endonuclease"/>
    <property type="match status" value="1"/>
</dbReference>
<dbReference type="GO" id="GO:0009380">
    <property type="term" value="C:excinuclease repair complex"/>
    <property type="evidence" value="ECO:0007669"/>
    <property type="project" value="TreeGrafter"/>
</dbReference>
<feature type="domain" description="GIY-YIG" evidence="1">
    <location>
        <begin position="13"/>
        <end position="91"/>
    </location>
</feature>
<dbReference type="SUPFAM" id="SSF82771">
    <property type="entry name" value="GIY-YIG endonuclease"/>
    <property type="match status" value="1"/>
</dbReference>
<comment type="caution">
    <text evidence="2">The sequence shown here is derived from an EMBL/GenBank/DDBJ whole genome shotgun (WGS) entry which is preliminary data.</text>
</comment>
<dbReference type="SMART" id="SM00465">
    <property type="entry name" value="GIYc"/>
    <property type="match status" value="1"/>
</dbReference>
<dbReference type="PANTHER" id="PTHR30562">
    <property type="entry name" value="UVRC/OXIDOREDUCTASE"/>
    <property type="match status" value="1"/>
</dbReference>
<dbReference type="PANTHER" id="PTHR30562:SF1">
    <property type="entry name" value="UVRABC SYSTEM PROTEIN C"/>
    <property type="match status" value="1"/>
</dbReference>
<evidence type="ECO:0000259" key="1">
    <source>
        <dbReference type="PROSITE" id="PS50164"/>
    </source>
</evidence>
<dbReference type="OrthoDB" id="9804933at2"/>
<reference evidence="2 3" key="1">
    <citation type="submission" date="2019-02" db="EMBL/GenBank/DDBJ databases">
        <title>Kribbella capetownensis sp. nov. and Kribbella speibonae sp. nov., isolated from soil.</title>
        <authorList>
            <person name="Curtis S.M."/>
            <person name="Norton I."/>
            <person name="Everest G.J."/>
            <person name="Meyers P.R."/>
        </authorList>
    </citation>
    <scope>NUCLEOTIDE SEQUENCE [LARGE SCALE GENOMIC DNA]</scope>
    <source>
        <strain evidence="2 3">NRRL B-24813</strain>
    </source>
</reference>
<name>A0A4R0KVH6_9ACTN</name>
<organism evidence="2 3">
    <name type="scientific">Kribbella pittospori</name>
    <dbReference type="NCBI Taxonomy" id="722689"/>
    <lineage>
        <taxon>Bacteria</taxon>
        <taxon>Bacillati</taxon>
        <taxon>Actinomycetota</taxon>
        <taxon>Actinomycetes</taxon>
        <taxon>Propionibacteriales</taxon>
        <taxon>Kribbellaceae</taxon>
        <taxon>Kribbella</taxon>
    </lineage>
</organism>
<sequence length="301" mass="34221">MAPARTVARRLPQEPGVYRFRDEAGKVLYIGRAVNLRRRVQSYWTHLGDRPRLARMVKRIARIESVWCDSEHEAAWLERNLLEYSKPRWNRMEGGAEVVGYIRFDDGPQRPGLRFTHTVSPAAPHFGPYLGGLRVRQAISALQRVLPLQYTADSNGSVREFAELFGIGPDDREALARTACAVLERDPAAVTALRAELVRRRDVAAAGLRFEFAAKLQDELAAFEWIVAEQKVSRLEPHDVDVHGWSDGVLVRFRILGGRMQTWTQQAVTETTARDRVEATPVAWRTFAQRNAELAARLRQE</sequence>
<dbReference type="InterPro" id="IPR035901">
    <property type="entry name" value="GIY-YIG_endonuc_sf"/>
</dbReference>
<dbReference type="Proteomes" id="UP000291144">
    <property type="component" value="Unassembled WGS sequence"/>
</dbReference>
<dbReference type="CDD" id="cd10434">
    <property type="entry name" value="GIY-YIG_UvrC_Cho"/>
    <property type="match status" value="1"/>
</dbReference>
<dbReference type="InterPro" id="IPR050066">
    <property type="entry name" value="UvrABC_protein_C"/>
</dbReference>
<keyword evidence="3" id="KW-1185">Reference proteome</keyword>
<dbReference type="PROSITE" id="PS50164">
    <property type="entry name" value="GIY_YIG"/>
    <property type="match status" value="1"/>
</dbReference>
<evidence type="ECO:0000313" key="3">
    <source>
        <dbReference type="Proteomes" id="UP000291144"/>
    </source>
</evidence>
<dbReference type="InterPro" id="IPR000305">
    <property type="entry name" value="GIY-YIG_endonuc"/>
</dbReference>
<accession>A0A4R0KVH6</accession>
<dbReference type="InterPro" id="IPR047296">
    <property type="entry name" value="GIY-YIG_UvrC_Cho"/>
</dbReference>
<evidence type="ECO:0000313" key="2">
    <source>
        <dbReference type="EMBL" id="TCC64639.1"/>
    </source>
</evidence>
<proteinExistence type="predicted"/>
<dbReference type="AlphaFoldDB" id="A0A4R0KVH6"/>
<gene>
    <name evidence="2" type="ORF">E0H73_09685</name>
</gene>
<dbReference type="GO" id="GO:0006289">
    <property type="term" value="P:nucleotide-excision repair"/>
    <property type="evidence" value="ECO:0007669"/>
    <property type="project" value="InterPro"/>
</dbReference>
<protein>
    <recommendedName>
        <fullName evidence="1">GIY-YIG domain-containing protein</fullName>
    </recommendedName>
</protein>
<dbReference type="Pfam" id="PF01541">
    <property type="entry name" value="GIY-YIG"/>
    <property type="match status" value="1"/>
</dbReference>